<evidence type="ECO:0000313" key="6">
    <source>
        <dbReference type="Proteomes" id="UP000006976"/>
    </source>
</evidence>
<evidence type="ECO:0000313" key="3">
    <source>
        <dbReference type="EMBL" id="PJN65186.1"/>
    </source>
</evidence>
<reference evidence="2 6" key="1">
    <citation type="submission" date="2012-04" db="EMBL/GenBank/DDBJ databases">
        <title>The Genome Sequence of Bacillus cereus VD078.</title>
        <authorList>
            <consortium name="The Broad Institute Genome Sequencing Platform"/>
            <consortium name="The Broad Institute Genome Sequencing Center for Infectious Disease"/>
            <person name="Feldgarden M."/>
            <person name="Van der Auwera G.A."/>
            <person name="Mahillon J."/>
            <person name="Duprez V."/>
            <person name="Timmery S."/>
            <person name="Mattelet C."/>
            <person name="Dierick K."/>
            <person name="Sun M."/>
            <person name="Yu Z."/>
            <person name="Zhu L."/>
            <person name="Hu X."/>
            <person name="Shank E.B."/>
            <person name="Swiecicka I."/>
            <person name="Hansen B.M."/>
            <person name="Andrup L."/>
            <person name="Young S.K."/>
            <person name="Zeng Q."/>
            <person name="Gargeya S."/>
            <person name="Fitzgerald M."/>
            <person name="Haas B."/>
            <person name="Abouelleil A."/>
            <person name="Alvarado L."/>
            <person name="Arachchi H.M."/>
            <person name="Berlin A."/>
            <person name="Chapman S.B."/>
            <person name="Goldberg J."/>
            <person name="Griggs A."/>
            <person name="Gujja S."/>
            <person name="Hansen M."/>
            <person name="Howarth C."/>
            <person name="Imamovic A."/>
            <person name="Larimer J."/>
            <person name="McCowen C."/>
            <person name="Montmayeur A."/>
            <person name="Murphy C."/>
            <person name="Neiman D."/>
            <person name="Pearson M."/>
            <person name="Priest M."/>
            <person name="Roberts A."/>
            <person name="Saif S."/>
            <person name="Shea T."/>
            <person name="Sisk P."/>
            <person name="Sykes S."/>
            <person name="Wortman J."/>
            <person name="Nusbaum C."/>
            <person name="Birren B."/>
        </authorList>
    </citation>
    <scope>NUCLEOTIDE SEQUENCE [LARGE SCALE GENOMIC DNA]</scope>
    <source>
        <strain evidence="2 6">VD078</strain>
    </source>
</reference>
<evidence type="ECO:0000313" key="2">
    <source>
        <dbReference type="EMBL" id="EJR42618.1"/>
    </source>
</evidence>
<dbReference type="InterPro" id="IPR007391">
    <property type="entry name" value="Vancomycin_resist_VanW"/>
</dbReference>
<evidence type="ECO:0000313" key="9">
    <source>
        <dbReference type="Proteomes" id="UP000305524"/>
    </source>
</evidence>
<dbReference type="EMBL" id="MKZQ01000069">
    <property type="protein sequence ID" value="PJN65186.1"/>
    <property type="molecule type" value="Genomic_DNA"/>
</dbReference>
<evidence type="ECO:0000313" key="10">
    <source>
        <dbReference type="Proteomes" id="UP000596196"/>
    </source>
</evidence>
<dbReference type="Pfam" id="PF04294">
    <property type="entry name" value="VanW"/>
    <property type="match status" value="1"/>
</dbReference>
<gene>
    <name evidence="1" type="ORF">B7492_18840</name>
    <name evidence="3" type="ORF">BACWE_48820</name>
    <name evidence="5" type="ORF">FC701_16435</name>
    <name evidence="4" type="ORF">I6G81_17740</name>
    <name evidence="2" type="ORF">III_01970</name>
</gene>
<evidence type="ECO:0000313" key="4">
    <source>
        <dbReference type="EMBL" id="QQA14240.1"/>
    </source>
</evidence>
<evidence type="ECO:0000313" key="8">
    <source>
        <dbReference type="Proteomes" id="UP000236165"/>
    </source>
</evidence>
<sequence length="303" mass="32150">MFRKIKGILVGVLCVAVVSGCGTKVSDVALVSDFGGNVVEAKADVQDSISLVDGRTGTEVKKIDLSSLGYFEDEAKFKKSVTKVAGEVGKSVDKKMVPSRIASDGSWQEGKPSFELMEKELVDKLLNVGMWDSSYQLPIVEKKPTATLSDAQGSGTVIGRYETNLGGSAGGRIENIRLSAASINGVVLAKGDSFSFNALIGDTTPDKGYQLGKEIVDGKLVDGYGGGVCQTSSTLYNAADQAGLKMVERTTHSKTVGYVPQGRDATIAYPYLDLVFENTNDAPVKLYMGIQGGKLVAEVHKMK</sequence>
<dbReference type="AlphaFoldDB" id="A0A084J0E6"/>
<accession>A0A0B5S4U1</accession>
<reference evidence="5 9" key="4">
    <citation type="journal article" date="2019" name="Environ. Microbiol.">
        <title>An active ?-lactamase is a part of an orchestrated cell wall stress resistance network of Bacillus subtilis and related rhizosphere species.</title>
        <authorList>
            <person name="Bucher T."/>
            <person name="Keren-Paz A."/>
            <person name="Hausser J."/>
            <person name="Olender T."/>
            <person name="Cytryn E."/>
            <person name="Kolodkin-Gal I."/>
        </authorList>
    </citation>
    <scope>NUCLEOTIDE SEQUENCE [LARGE SCALE GENOMIC DNA]</scope>
    <source>
        <strain evidence="5 9">I186</strain>
    </source>
</reference>
<keyword evidence="10" id="KW-1185">Reference proteome</keyword>
<dbReference type="Proteomes" id="UP000236165">
    <property type="component" value="Unassembled WGS sequence"/>
</dbReference>
<dbReference type="EMBL" id="CP065877">
    <property type="protein sequence ID" value="QQA14240.1"/>
    <property type="molecule type" value="Genomic_DNA"/>
</dbReference>
<dbReference type="PANTHER" id="PTHR35788">
    <property type="entry name" value="EXPORTED PROTEIN-RELATED"/>
    <property type="match status" value="1"/>
</dbReference>
<evidence type="ECO:0000313" key="1">
    <source>
        <dbReference type="EMBL" id="ARJ23108.1"/>
    </source>
</evidence>
<dbReference type="Proteomes" id="UP000305524">
    <property type="component" value="Unassembled WGS sequence"/>
</dbReference>
<dbReference type="RefSeq" id="WP_002128453.1">
    <property type="nucleotide sequence ID" value="NZ_CM125442.1"/>
</dbReference>
<dbReference type="Proteomes" id="UP000596196">
    <property type="component" value="Chromosome"/>
</dbReference>
<reference evidence="3 8" key="2">
    <citation type="submission" date="2016-10" db="EMBL/GenBank/DDBJ databases">
        <title>Genome Sequence of Bacillus weihenstephanensis GM6LP.</title>
        <authorList>
            <person name="Poehlein A."/>
            <person name="Wemheuer F."/>
            <person name="Hollensteiner J."/>
            <person name="Wemheuer B."/>
        </authorList>
    </citation>
    <scope>NUCLEOTIDE SEQUENCE [LARGE SCALE GENOMIC DNA]</scope>
    <source>
        <strain evidence="3 8">GM6LP</strain>
    </source>
</reference>
<reference evidence="1 7" key="3">
    <citation type="submission" date="2017-04" db="EMBL/GenBank/DDBJ databases">
        <title>The Characteristic of a Fine Plant Growth-Promoting Rhizobacteria Bacillus mycoides Gnyt1 and its Whole Genome Sequencing Analysis.</title>
        <authorList>
            <person name="Li J.H."/>
            <person name="Yao T."/>
        </authorList>
    </citation>
    <scope>NUCLEOTIDE SEQUENCE [LARGE SCALE GENOMIC DNA]</scope>
    <source>
        <strain evidence="1 7">Gnyt1</strain>
    </source>
</reference>
<dbReference type="EMBL" id="SZOD01000381">
    <property type="protein sequence ID" value="TKI83782.1"/>
    <property type="molecule type" value="Genomic_DNA"/>
</dbReference>
<dbReference type="EMBL" id="AHEV01000011">
    <property type="protein sequence ID" value="EJR42618.1"/>
    <property type="molecule type" value="Genomic_DNA"/>
</dbReference>
<reference evidence="4 10" key="5">
    <citation type="submission" date="2020-12" db="EMBL/GenBank/DDBJ databases">
        <title>FDA dAtabase for Regulatory Grade micrObial Sequences (FDA-ARGOS): Supporting development and validation of Infectious Disease Dx tests.</title>
        <authorList>
            <person name="Nelson B."/>
            <person name="Plummer A."/>
            <person name="Tallon L."/>
            <person name="Sadzewicz L."/>
            <person name="Zhao X."/>
            <person name="Boylan J."/>
            <person name="Ott S."/>
            <person name="Bowen H."/>
            <person name="Vavikolanu K."/>
            <person name="Mehta A."/>
            <person name="Aluvathingal J."/>
            <person name="Nadendla S."/>
            <person name="Myers T."/>
            <person name="Yan Y."/>
            <person name="Sichtig H."/>
        </authorList>
    </citation>
    <scope>NUCLEOTIDE SEQUENCE [LARGE SCALE GENOMIC DNA]</scope>
    <source>
        <strain evidence="4 10">FDAARGOS_924</strain>
    </source>
</reference>
<dbReference type="PANTHER" id="PTHR35788:SF1">
    <property type="entry name" value="EXPORTED PROTEIN"/>
    <property type="match status" value="1"/>
</dbReference>
<proteinExistence type="predicted"/>
<dbReference type="Proteomes" id="UP000192932">
    <property type="component" value="Chromosome"/>
</dbReference>
<dbReference type="EMBL" id="CP020743">
    <property type="protein sequence ID" value="ARJ23108.1"/>
    <property type="molecule type" value="Genomic_DNA"/>
</dbReference>
<evidence type="ECO:0000313" key="5">
    <source>
        <dbReference type="EMBL" id="TKI83782.1"/>
    </source>
</evidence>
<evidence type="ECO:0000313" key="7">
    <source>
        <dbReference type="Proteomes" id="UP000192932"/>
    </source>
</evidence>
<dbReference type="Proteomes" id="UP000006976">
    <property type="component" value="Unassembled WGS sequence"/>
</dbReference>
<dbReference type="PROSITE" id="PS51257">
    <property type="entry name" value="PROKAR_LIPOPROTEIN"/>
    <property type="match status" value="1"/>
</dbReference>
<accession>J8ISF3</accession>
<organism evidence="3 8">
    <name type="scientific">Bacillus mycoides</name>
    <dbReference type="NCBI Taxonomy" id="1405"/>
    <lineage>
        <taxon>Bacteria</taxon>
        <taxon>Bacillati</taxon>
        <taxon>Bacillota</taxon>
        <taxon>Bacilli</taxon>
        <taxon>Bacillales</taxon>
        <taxon>Bacillaceae</taxon>
        <taxon>Bacillus</taxon>
        <taxon>Bacillus cereus group</taxon>
    </lineage>
</organism>
<accession>A0A084J0E6</accession>
<name>A0A084J0E6_BACMY</name>
<dbReference type="KEGG" id="bmyo:BG05_2477"/>
<dbReference type="InterPro" id="IPR052913">
    <property type="entry name" value="Glycopeptide_resist_protein"/>
</dbReference>
<protein>
    <submittedName>
        <fullName evidence="4">VanW family protein</fullName>
    </submittedName>
</protein>